<dbReference type="GO" id="GO:0009706">
    <property type="term" value="C:chloroplast inner membrane"/>
    <property type="evidence" value="ECO:0000318"/>
    <property type="project" value="GO_Central"/>
</dbReference>
<proteinExistence type="inferred from homology"/>
<keyword evidence="7" id="KW-0934">Plastid</keyword>
<organism evidence="8 9">
    <name type="scientific">Zostera marina</name>
    <name type="common">Eelgrass</name>
    <dbReference type="NCBI Taxonomy" id="29655"/>
    <lineage>
        <taxon>Eukaryota</taxon>
        <taxon>Viridiplantae</taxon>
        <taxon>Streptophyta</taxon>
        <taxon>Embryophyta</taxon>
        <taxon>Tracheophyta</taxon>
        <taxon>Spermatophyta</taxon>
        <taxon>Magnoliopsida</taxon>
        <taxon>Liliopsida</taxon>
        <taxon>Zosteraceae</taxon>
        <taxon>Zostera</taxon>
    </lineage>
</organism>
<feature type="transmembrane region" description="Helical" evidence="7">
    <location>
        <begin position="173"/>
        <end position="192"/>
    </location>
</feature>
<dbReference type="Proteomes" id="UP000036987">
    <property type="component" value="Unassembled WGS sequence"/>
</dbReference>
<dbReference type="PANTHER" id="PTHR33510">
    <property type="entry name" value="PROTEIN TIC 20-II, CHLOROPLASTIC"/>
    <property type="match status" value="1"/>
</dbReference>
<feature type="transmembrane region" description="Helical" evidence="7">
    <location>
        <begin position="103"/>
        <end position="123"/>
    </location>
</feature>
<keyword evidence="5 7" id="KW-1133">Transmembrane helix</keyword>
<comment type="similarity">
    <text evidence="2 7">Belongs to the Tic20 family.</text>
</comment>
<comment type="caution">
    <text evidence="8">The sequence shown here is derived from an EMBL/GenBank/DDBJ whole genome shotgun (WGS) entry which is preliminary data.</text>
</comment>
<keyword evidence="6 7" id="KW-0472">Membrane</keyword>
<dbReference type="STRING" id="29655.A0A0K9NKP5"/>
<evidence type="ECO:0000313" key="8">
    <source>
        <dbReference type="EMBL" id="KMZ56632.1"/>
    </source>
</evidence>
<dbReference type="AlphaFoldDB" id="A0A0K9NKP5"/>
<dbReference type="Pfam" id="PF16166">
    <property type="entry name" value="TIC20"/>
    <property type="match status" value="1"/>
</dbReference>
<feature type="transmembrane region" description="Helical" evidence="7">
    <location>
        <begin position="135"/>
        <end position="153"/>
    </location>
</feature>
<dbReference type="GO" id="GO:0045037">
    <property type="term" value="P:protein import into chloroplast stroma"/>
    <property type="evidence" value="ECO:0000318"/>
    <property type="project" value="GO_Central"/>
</dbReference>
<evidence type="ECO:0000256" key="3">
    <source>
        <dbReference type="ARBA" id="ARBA00022692"/>
    </source>
</evidence>
<evidence type="ECO:0000256" key="4">
    <source>
        <dbReference type="ARBA" id="ARBA00022780"/>
    </source>
</evidence>
<keyword evidence="4" id="KW-1001">Plastid inner membrane</keyword>
<dbReference type="PANTHER" id="PTHR33510:SF11">
    <property type="entry name" value="PROTEIN TIC 20-V, CHLOROPLASTIC"/>
    <property type="match status" value="1"/>
</dbReference>
<evidence type="ECO:0000256" key="6">
    <source>
        <dbReference type="ARBA" id="ARBA00023136"/>
    </source>
</evidence>
<keyword evidence="7" id="KW-0150">Chloroplast</keyword>
<evidence type="ECO:0000313" key="9">
    <source>
        <dbReference type="Proteomes" id="UP000036987"/>
    </source>
</evidence>
<keyword evidence="3 7" id="KW-0812">Transmembrane</keyword>
<comment type="subcellular location">
    <subcellularLocation>
        <location evidence="1">Plastid</location>
        <location evidence="1">Chloroplast inner membrane</location>
        <topology evidence="1">Multi-pass membrane protein</topology>
    </subcellularLocation>
    <subcellularLocation>
        <location evidence="7">Plastid</location>
        <location evidence="7">Chloroplast membrane</location>
        <topology evidence="7">Multi-pass membrane protein</topology>
    </subcellularLocation>
</comment>
<evidence type="ECO:0000256" key="2">
    <source>
        <dbReference type="ARBA" id="ARBA00009596"/>
    </source>
</evidence>
<dbReference type="GO" id="GO:0008320">
    <property type="term" value="F:protein transmembrane transporter activity"/>
    <property type="evidence" value="ECO:0000318"/>
    <property type="project" value="GO_Central"/>
</dbReference>
<evidence type="ECO:0000256" key="1">
    <source>
        <dbReference type="ARBA" id="ARBA00004478"/>
    </source>
</evidence>
<name>A0A0K9NKP5_ZOSMR</name>
<dbReference type="OrthoDB" id="414558at2759"/>
<comment type="function">
    <text evidence="7">Involved in protein precursor import into chloroplasts.</text>
</comment>
<evidence type="ECO:0000256" key="7">
    <source>
        <dbReference type="RuleBase" id="RU367003"/>
    </source>
</evidence>
<comment type="caution">
    <text evidence="7">Lacks conserved residue(s) required for the propagation of feature annotation.</text>
</comment>
<gene>
    <name evidence="8" type="ORF">ZOSMA_93G00960</name>
</gene>
<evidence type="ECO:0000256" key="5">
    <source>
        <dbReference type="ARBA" id="ARBA00022989"/>
    </source>
</evidence>
<accession>A0A0K9NKP5</accession>
<protein>
    <recommendedName>
        <fullName evidence="7">Protein TIC 20</fullName>
    </recommendedName>
</protein>
<dbReference type="OMA" id="IFACLPY"/>
<reference evidence="9" key="1">
    <citation type="journal article" date="2016" name="Nature">
        <title>The genome of the seagrass Zostera marina reveals angiosperm adaptation to the sea.</title>
        <authorList>
            <person name="Olsen J.L."/>
            <person name="Rouze P."/>
            <person name="Verhelst B."/>
            <person name="Lin Y.-C."/>
            <person name="Bayer T."/>
            <person name="Collen J."/>
            <person name="Dattolo E."/>
            <person name="De Paoli E."/>
            <person name="Dittami S."/>
            <person name="Maumus F."/>
            <person name="Michel G."/>
            <person name="Kersting A."/>
            <person name="Lauritano C."/>
            <person name="Lohaus R."/>
            <person name="Toepel M."/>
            <person name="Tonon T."/>
            <person name="Vanneste K."/>
            <person name="Amirebrahimi M."/>
            <person name="Brakel J."/>
            <person name="Bostroem C."/>
            <person name="Chovatia M."/>
            <person name="Grimwood J."/>
            <person name="Jenkins J.W."/>
            <person name="Jueterbock A."/>
            <person name="Mraz A."/>
            <person name="Stam W.T."/>
            <person name="Tice H."/>
            <person name="Bornberg-Bauer E."/>
            <person name="Green P.J."/>
            <person name="Pearson G.A."/>
            <person name="Procaccini G."/>
            <person name="Duarte C.M."/>
            <person name="Schmutz J."/>
            <person name="Reusch T.B.H."/>
            <person name="Van de Peer Y."/>
        </authorList>
    </citation>
    <scope>NUCLEOTIDE SEQUENCE [LARGE SCALE GENOMIC DNA]</scope>
    <source>
        <strain evidence="9">cv. Finnish</strain>
    </source>
</reference>
<sequence length="210" mass="23513">MASSLLSFSSTHNRLLYQSSTYHHRVHFPSRIGIGIGQGPLSRRVGSLIPKSSKNSVNPPDRAISAICYLYPFLDGVHYGKYLITQFPTFQVVLSPLLPVIRVFNSFPLNGFLVFLTLYFAIVRNPQTFSRYVRFNTMQAVVLDVLLIFPDLIERSFNPRDGFGLDFVMSVDSTVFLFLLVCLVFGSGSCLLGQVPRLPLVADAADRQVM</sequence>
<dbReference type="InterPro" id="IPR005691">
    <property type="entry name" value="Tic20"/>
</dbReference>
<dbReference type="EMBL" id="LFYR01002156">
    <property type="protein sequence ID" value="KMZ56632.1"/>
    <property type="molecule type" value="Genomic_DNA"/>
</dbReference>
<keyword evidence="9" id="KW-1185">Reference proteome</keyword>